<reference evidence="1" key="1">
    <citation type="submission" date="2020-02" db="EMBL/GenBank/DDBJ databases">
        <authorList>
            <person name="Meier V. D."/>
        </authorList>
    </citation>
    <scope>NUCLEOTIDE SEQUENCE</scope>
    <source>
        <strain evidence="1">AVDCRST_MAG88</strain>
    </source>
</reference>
<proteinExistence type="predicted"/>
<accession>A0A6J4UY30</accession>
<organism evidence="1">
    <name type="scientific">uncultured Thermomicrobiales bacterium</name>
    <dbReference type="NCBI Taxonomy" id="1645740"/>
    <lineage>
        <taxon>Bacteria</taxon>
        <taxon>Pseudomonadati</taxon>
        <taxon>Thermomicrobiota</taxon>
        <taxon>Thermomicrobia</taxon>
        <taxon>Thermomicrobiales</taxon>
        <taxon>environmental samples</taxon>
    </lineage>
</organism>
<protein>
    <submittedName>
        <fullName evidence="1">Uncharacterized protein</fullName>
    </submittedName>
</protein>
<feature type="non-terminal residue" evidence="1">
    <location>
        <position position="413"/>
    </location>
</feature>
<gene>
    <name evidence="1" type="ORF">AVDCRST_MAG88-1654</name>
</gene>
<sequence length="413" mass="45067">MAYQRRSVAAPDAVAALPTLSESLFNSTVEELKWYAAALPGRTPTRKADLVDAILAALMDPDTLQRLWEALTPGQRDVVAEVVHRGGGRYAADVIAAKYPGVTPPRSPRGNYGYSYFSSSQRPAATAFDLFFARDYDLGTFIPSDLALALRTLAPPPPPLRLATRDDPPLDLAAAAAKRLGVQPEVTVTETERAVFHDLTATLALIQEGKVAVGPKTGASSLGSVRQLRDRLLLGDYLPDEYERADDAIRPFALIAIVQAAKWAVPSGAGNKLALTKAGATLLGRGAIGAREVRHAWESWRKGGQLDELSRVRAIKGQGSKSTRLTKPAERRAKVEAVLRVAPPERWIALRDFFRYMRAERQSPEVERNEYTALYVGWSAEYGSLGYSGGDYWDVVIGSYVRALLWEYAATLG</sequence>
<dbReference type="AlphaFoldDB" id="A0A6J4UY30"/>
<evidence type="ECO:0000313" key="1">
    <source>
        <dbReference type="EMBL" id="CAA9563039.1"/>
    </source>
</evidence>
<name>A0A6J4UY30_9BACT</name>
<dbReference type="EMBL" id="CADCWM010000483">
    <property type="protein sequence ID" value="CAA9563039.1"/>
    <property type="molecule type" value="Genomic_DNA"/>
</dbReference>